<protein>
    <recommendedName>
        <fullName evidence="5">4Fe-4S Mo/W bis-MGD-type domain-containing protein</fullName>
    </recommendedName>
</protein>
<dbReference type="Gene3D" id="3.30.200.210">
    <property type="match status" value="1"/>
</dbReference>
<dbReference type="PROSITE" id="PS51669">
    <property type="entry name" value="4FE4S_MOW_BIS_MGD"/>
    <property type="match status" value="1"/>
</dbReference>
<dbReference type="SUPFAM" id="SSF53706">
    <property type="entry name" value="Formate dehydrogenase/DMSO reductase, domains 1-3"/>
    <property type="match status" value="1"/>
</dbReference>
<evidence type="ECO:0000259" key="5">
    <source>
        <dbReference type="PROSITE" id="PS51669"/>
    </source>
</evidence>
<organism evidence="6 7">
    <name type="scientific">Streptomyces thermocarboxydovorans</name>
    <dbReference type="NCBI Taxonomy" id="59298"/>
    <lineage>
        <taxon>Bacteria</taxon>
        <taxon>Bacillati</taxon>
        <taxon>Actinomycetota</taxon>
        <taxon>Actinomycetes</taxon>
        <taxon>Kitasatosporales</taxon>
        <taxon>Streptomycetaceae</taxon>
        <taxon>Streptomyces</taxon>
    </lineage>
</organism>
<dbReference type="Proteomes" id="UP001500724">
    <property type="component" value="Unassembled WGS sequence"/>
</dbReference>
<evidence type="ECO:0000256" key="3">
    <source>
        <dbReference type="ARBA" id="ARBA00023004"/>
    </source>
</evidence>
<gene>
    <name evidence="6" type="ORF">GCM10009535_21450</name>
</gene>
<evidence type="ECO:0000256" key="4">
    <source>
        <dbReference type="ARBA" id="ARBA00023014"/>
    </source>
</evidence>
<comment type="caution">
    <text evidence="6">The sequence shown here is derived from an EMBL/GenBank/DDBJ whole genome shotgun (WGS) entry which is preliminary data.</text>
</comment>
<reference evidence="7" key="1">
    <citation type="journal article" date="2019" name="Int. J. Syst. Evol. Microbiol.">
        <title>The Global Catalogue of Microorganisms (GCM) 10K type strain sequencing project: providing services to taxonomists for standard genome sequencing and annotation.</title>
        <authorList>
            <consortium name="The Broad Institute Genomics Platform"/>
            <consortium name="The Broad Institute Genome Sequencing Center for Infectious Disease"/>
            <person name="Wu L."/>
            <person name="Ma J."/>
        </authorList>
    </citation>
    <scope>NUCLEOTIDE SEQUENCE [LARGE SCALE GENOMIC DNA]</scope>
    <source>
        <strain evidence="7">JCM 10367</strain>
    </source>
</reference>
<dbReference type="InterPro" id="IPR050123">
    <property type="entry name" value="Prok_molybdopt-oxidoreductase"/>
</dbReference>
<evidence type="ECO:0000256" key="2">
    <source>
        <dbReference type="ARBA" id="ARBA00022723"/>
    </source>
</evidence>
<proteinExistence type="predicted"/>
<keyword evidence="4" id="KW-0411">Iron-sulfur</keyword>
<keyword evidence="1" id="KW-0004">4Fe-4S</keyword>
<evidence type="ECO:0000313" key="7">
    <source>
        <dbReference type="Proteomes" id="UP001500724"/>
    </source>
</evidence>
<accession>A0ABP3SN04</accession>
<dbReference type="EMBL" id="BAAAGU010000018">
    <property type="protein sequence ID" value="GAA0643810.1"/>
    <property type="molecule type" value="Genomic_DNA"/>
</dbReference>
<dbReference type="PANTHER" id="PTHR43105">
    <property type="entry name" value="RESPIRATORY NITRATE REDUCTASE"/>
    <property type="match status" value="1"/>
</dbReference>
<sequence length="90" mass="10021">MRTDSHLADGVTEDDVERWVRSASILHSNGDAMDIAVREGRIAGVRGRAGDRVNRGRLGPKDLYGWQANHSADRLTRPLVRENGRLVETD</sequence>
<keyword evidence="2" id="KW-0479">Metal-binding</keyword>
<evidence type="ECO:0000313" key="6">
    <source>
        <dbReference type="EMBL" id="GAA0643810.1"/>
    </source>
</evidence>
<dbReference type="PANTHER" id="PTHR43105:SF10">
    <property type="entry name" value="NADH-QUINONE OXIDOREDUCTASE SUBUNIT G"/>
    <property type="match status" value="1"/>
</dbReference>
<dbReference type="InterPro" id="IPR006963">
    <property type="entry name" value="Mopterin_OxRdtase_4Fe-4S_dom"/>
</dbReference>
<keyword evidence="3" id="KW-0408">Iron</keyword>
<evidence type="ECO:0000256" key="1">
    <source>
        <dbReference type="ARBA" id="ARBA00022485"/>
    </source>
</evidence>
<feature type="domain" description="4Fe-4S Mo/W bis-MGD-type" evidence="5">
    <location>
        <begin position="17"/>
        <end position="73"/>
    </location>
</feature>
<keyword evidence="7" id="KW-1185">Reference proteome</keyword>
<name>A0ABP3SN04_9ACTN</name>